<dbReference type="OrthoDB" id="607558at2"/>
<dbReference type="InterPro" id="IPR003661">
    <property type="entry name" value="HisK_dim/P_dom"/>
</dbReference>
<dbReference type="CDD" id="cd00082">
    <property type="entry name" value="HisKA"/>
    <property type="match status" value="1"/>
</dbReference>
<dbReference type="AlphaFoldDB" id="A0A173MLD9"/>
<dbReference type="SMART" id="SM00086">
    <property type="entry name" value="PAC"/>
    <property type="match status" value="3"/>
</dbReference>
<organism evidence="10 11">
    <name type="scientific">Filimonas lacunae</name>
    <dbReference type="NCBI Taxonomy" id="477680"/>
    <lineage>
        <taxon>Bacteria</taxon>
        <taxon>Pseudomonadati</taxon>
        <taxon>Bacteroidota</taxon>
        <taxon>Chitinophagia</taxon>
        <taxon>Chitinophagales</taxon>
        <taxon>Chitinophagaceae</taxon>
        <taxon>Filimonas</taxon>
    </lineage>
</organism>
<dbReference type="Gene3D" id="3.30.565.10">
    <property type="entry name" value="Histidine kinase-like ATPase, C-terminal domain"/>
    <property type="match status" value="1"/>
</dbReference>
<feature type="domain" description="PAC" evidence="9">
    <location>
        <begin position="344"/>
        <end position="396"/>
    </location>
</feature>
<dbReference type="Gene3D" id="2.10.70.100">
    <property type="match status" value="1"/>
</dbReference>
<keyword evidence="4" id="KW-0808">Transferase</keyword>
<dbReference type="SUPFAM" id="SSF47384">
    <property type="entry name" value="Homodimeric domain of signal transducing histidine kinase"/>
    <property type="match status" value="1"/>
</dbReference>
<dbReference type="InterPro" id="IPR003594">
    <property type="entry name" value="HATPase_dom"/>
</dbReference>
<dbReference type="PROSITE" id="PS50112">
    <property type="entry name" value="PAS"/>
    <property type="match status" value="2"/>
</dbReference>
<keyword evidence="5 10" id="KW-0418">Kinase</keyword>
<name>A0A173MLD9_9BACT</name>
<dbReference type="Pfam" id="PF02518">
    <property type="entry name" value="HATPase_c"/>
    <property type="match status" value="1"/>
</dbReference>
<dbReference type="InterPro" id="IPR052162">
    <property type="entry name" value="Sensor_kinase/Photoreceptor"/>
</dbReference>
<gene>
    <name evidence="10" type="ORF">SAMN05421788_11438</name>
</gene>
<evidence type="ECO:0000256" key="4">
    <source>
        <dbReference type="ARBA" id="ARBA00022679"/>
    </source>
</evidence>
<evidence type="ECO:0000256" key="2">
    <source>
        <dbReference type="ARBA" id="ARBA00012438"/>
    </source>
</evidence>
<keyword evidence="3" id="KW-0597">Phosphoprotein</keyword>
<dbReference type="CDD" id="cd00130">
    <property type="entry name" value="PAS"/>
    <property type="match status" value="3"/>
</dbReference>
<reference evidence="11" key="1">
    <citation type="submission" date="2017-01" db="EMBL/GenBank/DDBJ databases">
        <authorList>
            <person name="Varghese N."/>
            <person name="Submissions S."/>
        </authorList>
    </citation>
    <scope>NUCLEOTIDE SEQUENCE [LARGE SCALE GENOMIC DNA]</scope>
    <source>
        <strain evidence="11">DSM 21054</strain>
    </source>
</reference>
<evidence type="ECO:0000313" key="11">
    <source>
        <dbReference type="Proteomes" id="UP000186917"/>
    </source>
</evidence>
<feature type="domain" description="PAS" evidence="8">
    <location>
        <begin position="143"/>
        <end position="213"/>
    </location>
</feature>
<dbReference type="InterPro" id="IPR001610">
    <property type="entry name" value="PAC"/>
</dbReference>
<feature type="domain" description="Histidine kinase" evidence="7">
    <location>
        <begin position="422"/>
        <end position="648"/>
    </location>
</feature>
<feature type="coiled-coil region" evidence="6">
    <location>
        <begin position="390"/>
        <end position="422"/>
    </location>
</feature>
<protein>
    <recommendedName>
        <fullName evidence="2">histidine kinase</fullName>
        <ecNumber evidence="2">2.7.13.3</ecNumber>
    </recommendedName>
</protein>
<feature type="domain" description="PAC" evidence="9">
    <location>
        <begin position="217"/>
        <end position="269"/>
    </location>
</feature>
<comment type="catalytic activity">
    <reaction evidence="1">
        <text>ATP + protein L-histidine = ADP + protein N-phospho-L-histidine.</text>
        <dbReference type="EC" id="2.7.13.3"/>
    </reaction>
</comment>
<evidence type="ECO:0000256" key="6">
    <source>
        <dbReference type="SAM" id="Coils"/>
    </source>
</evidence>
<dbReference type="GO" id="GO:0000155">
    <property type="term" value="F:phosphorelay sensor kinase activity"/>
    <property type="evidence" value="ECO:0007669"/>
    <property type="project" value="InterPro"/>
</dbReference>
<dbReference type="NCBIfam" id="TIGR00229">
    <property type="entry name" value="sensory_box"/>
    <property type="match status" value="2"/>
</dbReference>
<dbReference type="RefSeq" id="WP_076382491.1">
    <property type="nucleotide sequence ID" value="NZ_AP017422.1"/>
</dbReference>
<dbReference type="Gene3D" id="1.10.287.130">
    <property type="match status" value="1"/>
</dbReference>
<dbReference type="Proteomes" id="UP000186917">
    <property type="component" value="Unassembled WGS sequence"/>
</dbReference>
<feature type="domain" description="PAC" evidence="9">
    <location>
        <begin position="89"/>
        <end position="142"/>
    </location>
</feature>
<dbReference type="KEGG" id="fln:FLA_4496"/>
<dbReference type="InterPro" id="IPR035965">
    <property type="entry name" value="PAS-like_dom_sf"/>
</dbReference>
<evidence type="ECO:0000256" key="5">
    <source>
        <dbReference type="ARBA" id="ARBA00022777"/>
    </source>
</evidence>
<dbReference type="SMART" id="SM00091">
    <property type="entry name" value="PAS"/>
    <property type="match status" value="3"/>
</dbReference>
<dbReference type="InterPro" id="IPR005467">
    <property type="entry name" value="His_kinase_dom"/>
</dbReference>
<dbReference type="Pfam" id="PF08447">
    <property type="entry name" value="PAS_3"/>
    <property type="match status" value="2"/>
</dbReference>
<keyword evidence="6" id="KW-0175">Coiled coil</keyword>
<evidence type="ECO:0000259" key="7">
    <source>
        <dbReference type="PROSITE" id="PS50109"/>
    </source>
</evidence>
<evidence type="ECO:0000256" key="1">
    <source>
        <dbReference type="ARBA" id="ARBA00000085"/>
    </source>
</evidence>
<sequence>MRTRNEENEMKPDAEDKARQALHAAGMGIWRAFPLSNTLEWDDICMQLFHWPQPEVSLTQFIECIHPDDRGLVYASLDKRAGIQPEEPVLMEYRFTSPHDAATIWIRARGKCSFNADGVPELFIGTAADVSAIKEKEAAEHREMRRFQSVFNSVAAGIFFSTPDGIFIKANQTYCSITGYTEKELTTLSFAALTHPDDLPHCSELVARLLKGEIPSFKVEKRYIRKDGQVVFVRSSSSLILDKNGQPENVVTVAYDITEEKRKDAELTTMSERFRLAFENAAVGVVILDPKANIQMVNRSFCKMLGYTPEELYNVNLQEISHPEETASNKQFVQLMIKGDIPSFVVDKRYYTKDGRVVWGRISSSLVRKADGTPDVFISIIEDITDKVAARTEELKKSNLELQKANLRLQQSNQELEQYAYVASHDLQEPLRKIRVFSEMLNDMDCFPDKAGILLQRIIKSSDRMSLLIKDLLEYSRLLQTENEFVATDLNVVLQNVMSDFELSIAEKGAHVKLSELPLIAANSLQMNQLFYNLFSNALKFTRADKAPYITVSSRMVDSNELEKYDLPNERQLYYEIRFTDNGIGFDPKYSAQIFEIFRRLHGVGEYQGAGIGLSLCRKIVQNHKGIIYPESEEGKGTTFYIILPVKQG</sequence>
<dbReference type="InterPro" id="IPR036890">
    <property type="entry name" value="HATPase_C_sf"/>
</dbReference>
<dbReference type="SMART" id="SM00388">
    <property type="entry name" value="HisKA"/>
    <property type="match status" value="1"/>
</dbReference>
<dbReference type="SUPFAM" id="SSF55785">
    <property type="entry name" value="PYP-like sensor domain (PAS domain)"/>
    <property type="match status" value="3"/>
</dbReference>
<dbReference type="EC" id="2.7.13.3" evidence="2"/>
<dbReference type="InterPro" id="IPR013655">
    <property type="entry name" value="PAS_fold_3"/>
</dbReference>
<dbReference type="Pfam" id="PF00512">
    <property type="entry name" value="HisKA"/>
    <property type="match status" value="1"/>
</dbReference>
<dbReference type="Gene3D" id="3.30.450.20">
    <property type="entry name" value="PAS domain"/>
    <property type="match status" value="3"/>
</dbReference>
<dbReference type="PANTHER" id="PTHR43304:SF1">
    <property type="entry name" value="PAC DOMAIN-CONTAINING PROTEIN"/>
    <property type="match status" value="1"/>
</dbReference>
<dbReference type="InterPro" id="IPR000700">
    <property type="entry name" value="PAS-assoc_C"/>
</dbReference>
<dbReference type="InterPro" id="IPR004358">
    <property type="entry name" value="Sig_transdc_His_kin-like_C"/>
</dbReference>
<keyword evidence="11" id="KW-1185">Reference proteome</keyword>
<proteinExistence type="predicted"/>
<dbReference type="STRING" id="477680.SAMN05421788_11438"/>
<dbReference type="PROSITE" id="PS50113">
    <property type="entry name" value="PAC"/>
    <property type="match status" value="3"/>
</dbReference>
<dbReference type="PRINTS" id="PR00344">
    <property type="entry name" value="BCTRLSENSOR"/>
</dbReference>
<dbReference type="PROSITE" id="PS50109">
    <property type="entry name" value="HIS_KIN"/>
    <property type="match status" value="1"/>
</dbReference>
<dbReference type="SUPFAM" id="SSF55874">
    <property type="entry name" value="ATPase domain of HSP90 chaperone/DNA topoisomerase II/histidine kinase"/>
    <property type="match status" value="1"/>
</dbReference>
<evidence type="ECO:0000313" key="10">
    <source>
        <dbReference type="EMBL" id="SIT33963.1"/>
    </source>
</evidence>
<evidence type="ECO:0000259" key="8">
    <source>
        <dbReference type="PROSITE" id="PS50112"/>
    </source>
</evidence>
<evidence type="ECO:0000256" key="3">
    <source>
        <dbReference type="ARBA" id="ARBA00022553"/>
    </source>
</evidence>
<dbReference type="EMBL" id="FTOR01000014">
    <property type="protein sequence ID" value="SIT33963.1"/>
    <property type="molecule type" value="Genomic_DNA"/>
</dbReference>
<evidence type="ECO:0000259" key="9">
    <source>
        <dbReference type="PROSITE" id="PS50113"/>
    </source>
</evidence>
<dbReference type="InterPro" id="IPR036097">
    <property type="entry name" value="HisK_dim/P_sf"/>
</dbReference>
<dbReference type="SMART" id="SM00387">
    <property type="entry name" value="HATPase_c"/>
    <property type="match status" value="1"/>
</dbReference>
<feature type="domain" description="PAS" evidence="8">
    <location>
        <begin position="270"/>
        <end position="340"/>
    </location>
</feature>
<dbReference type="PANTHER" id="PTHR43304">
    <property type="entry name" value="PHYTOCHROME-LIKE PROTEIN CPH1"/>
    <property type="match status" value="1"/>
</dbReference>
<dbReference type="InterPro" id="IPR000014">
    <property type="entry name" value="PAS"/>
</dbReference>
<accession>A0A173MLD9</accession>
<dbReference type="Pfam" id="PF13426">
    <property type="entry name" value="PAS_9"/>
    <property type="match status" value="1"/>
</dbReference>